<evidence type="ECO:0000256" key="1">
    <source>
        <dbReference type="SAM" id="MobiDB-lite"/>
    </source>
</evidence>
<reference evidence="2" key="2">
    <citation type="journal article" date="2015" name="Data Brief">
        <title>Shoot transcriptome of the giant reed, Arundo donax.</title>
        <authorList>
            <person name="Barrero R.A."/>
            <person name="Guerrero F.D."/>
            <person name="Moolhuijzen P."/>
            <person name="Goolsby J.A."/>
            <person name="Tidwell J."/>
            <person name="Bellgard S.E."/>
            <person name="Bellgard M.I."/>
        </authorList>
    </citation>
    <scope>NUCLEOTIDE SEQUENCE</scope>
    <source>
        <tissue evidence="2">Shoot tissue taken approximately 20 cm above the soil surface</tissue>
    </source>
</reference>
<reference evidence="2" key="1">
    <citation type="submission" date="2014-09" db="EMBL/GenBank/DDBJ databases">
        <authorList>
            <person name="Magalhaes I.L.F."/>
            <person name="Oliveira U."/>
            <person name="Santos F.R."/>
            <person name="Vidigal T.H.D.A."/>
            <person name="Brescovit A.D."/>
            <person name="Santos A.J."/>
        </authorList>
    </citation>
    <scope>NUCLEOTIDE SEQUENCE</scope>
    <source>
        <tissue evidence="2">Shoot tissue taken approximately 20 cm above the soil surface</tissue>
    </source>
</reference>
<feature type="region of interest" description="Disordered" evidence="1">
    <location>
        <begin position="9"/>
        <end position="30"/>
    </location>
</feature>
<sequence>MHSVYCLYSSVDPSPESSEGVSDDRGPKMPSELRVNPLSGWNLNMSARAIASA</sequence>
<dbReference type="AlphaFoldDB" id="A0A0A9ER71"/>
<proteinExistence type="predicted"/>
<dbReference type="EMBL" id="GBRH01197515">
    <property type="protein sequence ID" value="JAE00381.1"/>
    <property type="molecule type" value="Transcribed_RNA"/>
</dbReference>
<organism evidence="2">
    <name type="scientific">Arundo donax</name>
    <name type="common">Giant reed</name>
    <name type="synonym">Donax arundinaceus</name>
    <dbReference type="NCBI Taxonomy" id="35708"/>
    <lineage>
        <taxon>Eukaryota</taxon>
        <taxon>Viridiplantae</taxon>
        <taxon>Streptophyta</taxon>
        <taxon>Embryophyta</taxon>
        <taxon>Tracheophyta</taxon>
        <taxon>Spermatophyta</taxon>
        <taxon>Magnoliopsida</taxon>
        <taxon>Liliopsida</taxon>
        <taxon>Poales</taxon>
        <taxon>Poaceae</taxon>
        <taxon>PACMAD clade</taxon>
        <taxon>Arundinoideae</taxon>
        <taxon>Arundineae</taxon>
        <taxon>Arundo</taxon>
    </lineage>
</organism>
<feature type="compositionally biased region" description="Polar residues" evidence="1">
    <location>
        <begin position="11"/>
        <end position="20"/>
    </location>
</feature>
<name>A0A0A9ER71_ARUDO</name>
<accession>A0A0A9ER71</accession>
<protein>
    <submittedName>
        <fullName evidence="2">Pco138567b</fullName>
    </submittedName>
</protein>
<evidence type="ECO:0000313" key="2">
    <source>
        <dbReference type="EMBL" id="JAE00381.1"/>
    </source>
</evidence>